<sequence length="17" mass="1936">MTMLSLSIHVRFSSTIL</sequence>
<name>A0A0A9FIQ9_ARUDO</name>
<organism evidence="1">
    <name type="scientific">Arundo donax</name>
    <name type="common">Giant reed</name>
    <name type="synonym">Donax arundinaceus</name>
    <dbReference type="NCBI Taxonomy" id="35708"/>
    <lineage>
        <taxon>Eukaryota</taxon>
        <taxon>Viridiplantae</taxon>
        <taxon>Streptophyta</taxon>
        <taxon>Embryophyta</taxon>
        <taxon>Tracheophyta</taxon>
        <taxon>Spermatophyta</taxon>
        <taxon>Magnoliopsida</taxon>
        <taxon>Liliopsida</taxon>
        <taxon>Poales</taxon>
        <taxon>Poaceae</taxon>
        <taxon>PACMAD clade</taxon>
        <taxon>Arundinoideae</taxon>
        <taxon>Arundineae</taxon>
        <taxon>Arundo</taxon>
    </lineage>
</organism>
<protein>
    <submittedName>
        <fullName evidence="1">Uncharacterized protein</fullName>
    </submittedName>
</protein>
<accession>A0A0A9FIQ9</accession>
<reference evidence="1" key="1">
    <citation type="submission" date="2014-09" db="EMBL/GenBank/DDBJ databases">
        <authorList>
            <person name="Magalhaes I.L.F."/>
            <person name="Oliveira U."/>
            <person name="Santos F.R."/>
            <person name="Vidigal T.H.D.A."/>
            <person name="Brescovit A.D."/>
            <person name="Santos A.J."/>
        </authorList>
    </citation>
    <scope>NUCLEOTIDE SEQUENCE</scope>
    <source>
        <tissue evidence="1">Shoot tissue taken approximately 20 cm above the soil surface</tissue>
    </source>
</reference>
<dbReference type="AlphaFoldDB" id="A0A0A9FIQ9"/>
<reference evidence="1" key="2">
    <citation type="journal article" date="2015" name="Data Brief">
        <title>Shoot transcriptome of the giant reed, Arundo donax.</title>
        <authorList>
            <person name="Barrero R.A."/>
            <person name="Guerrero F.D."/>
            <person name="Moolhuijzen P."/>
            <person name="Goolsby J.A."/>
            <person name="Tidwell J."/>
            <person name="Bellgard S.E."/>
            <person name="Bellgard M.I."/>
        </authorList>
    </citation>
    <scope>NUCLEOTIDE SEQUENCE</scope>
    <source>
        <tissue evidence="1">Shoot tissue taken approximately 20 cm above the soil surface</tissue>
    </source>
</reference>
<proteinExistence type="predicted"/>
<evidence type="ECO:0000313" key="1">
    <source>
        <dbReference type="EMBL" id="JAE12232.1"/>
    </source>
</evidence>
<dbReference type="EMBL" id="GBRH01185664">
    <property type="protein sequence ID" value="JAE12232.1"/>
    <property type="molecule type" value="Transcribed_RNA"/>
</dbReference>